<organism evidence="1 2">
    <name type="scientific">Paenibacillus arenilitoris</name>
    <dbReference type="NCBI Taxonomy" id="2772299"/>
    <lineage>
        <taxon>Bacteria</taxon>
        <taxon>Bacillati</taxon>
        <taxon>Bacillota</taxon>
        <taxon>Bacilli</taxon>
        <taxon>Bacillales</taxon>
        <taxon>Paenibacillaceae</taxon>
        <taxon>Paenibacillus</taxon>
    </lineage>
</organism>
<dbReference type="Proteomes" id="UP000632125">
    <property type="component" value="Unassembled WGS sequence"/>
</dbReference>
<comment type="caution">
    <text evidence="1">The sequence shown here is derived from an EMBL/GenBank/DDBJ whole genome shotgun (WGS) entry which is preliminary data.</text>
</comment>
<evidence type="ECO:0000313" key="1">
    <source>
        <dbReference type="EMBL" id="MBD2869075.1"/>
    </source>
</evidence>
<dbReference type="EMBL" id="JACXIY010000013">
    <property type="protein sequence ID" value="MBD2869075.1"/>
    <property type="molecule type" value="Genomic_DNA"/>
</dbReference>
<evidence type="ECO:0000313" key="2">
    <source>
        <dbReference type="Proteomes" id="UP000632125"/>
    </source>
</evidence>
<accession>A0A927H5L8</accession>
<dbReference type="AlphaFoldDB" id="A0A927H5L8"/>
<proteinExistence type="predicted"/>
<protein>
    <submittedName>
        <fullName evidence="1">Uncharacterized protein</fullName>
    </submittedName>
</protein>
<reference evidence="1" key="1">
    <citation type="submission" date="2020-09" db="EMBL/GenBank/DDBJ databases">
        <title>A novel bacterium of genus Paenibacillus, isolated from South China Sea.</title>
        <authorList>
            <person name="Huang H."/>
            <person name="Mo K."/>
            <person name="Hu Y."/>
        </authorList>
    </citation>
    <scope>NUCLEOTIDE SEQUENCE</scope>
    <source>
        <strain evidence="1">IB182493</strain>
    </source>
</reference>
<keyword evidence="2" id="KW-1185">Reference proteome</keyword>
<sequence>MSFFIGQTQNHEDNQAQLLRVYTDLPEESGWWVVPKGVTKMTIHAEAQNTETVLFWLIPTGTETWSERKLIGYDKDGHDGWSLTWEFGHERLHDHIHVQALGSDSYTQSNSTINVTTKEP</sequence>
<gene>
    <name evidence="1" type="ORF">IDH41_10830</name>
</gene>
<name>A0A927H5L8_9BACL</name>